<organism evidence="4 5">
    <name type="scientific">Hirundo rustica rustica</name>
    <dbReference type="NCBI Taxonomy" id="333673"/>
    <lineage>
        <taxon>Eukaryota</taxon>
        <taxon>Metazoa</taxon>
        <taxon>Chordata</taxon>
        <taxon>Craniata</taxon>
        <taxon>Vertebrata</taxon>
        <taxon>Euteleostomi</taxon>
        <taxon>Archelosauria</taxon>
        <taxon>Archosauria</taxon>
        <taxon>Dinosauria</taxon>
        <taxon>Saurischia</taxon>
        <taxon>Theropoda</taxon>
        <taxon>Coelurosauria</taxon>
        <taxon>Aves</taxon>
        <taxon>Neognathae</taxon>
        <taxon>Neoaves</taxon>
        <taxon>Telluraves</taxon>
        <taxon>Australaves</taxon>
        <taxon>Passeriformes</taxon>
        <taxon>Sylvioidea</taxon>
        <taxon>Hirundinidae</taxon>
        <taxon>Hirundo</taxon>
    </lineage>
</organism>
<keyword evidence="3" id="KW-0007">Acetylation</keyword>
<keyword evidence="3" id="KW-0653">Protein transport</keyword>
<dbReference type="GO" id="GO:0018549">
    <property type="term" value="F:methanethiol oxidase activity"/>
    <property type="evidence" value="ECO:0007669"/>
    <property type="project" value="UniProtKB-UniRule"/>
</dbReference>
<dbReference type="EMBL" id="QRBI01000027">
    <property type="protein sequence ID" value="RMC22793.1"/>
    <property type="molecule type" value="Genomic_DNA"/>
</dbReference>
<proteinExistence type="inferred from homology"/>
<evidence type="ECO:0000313" key="4">
    <source>
        <dbReference type="EMBL" id="RMC22793.1"/>
    </source>
</evidence>
<keyword evidence="3" id="KW-0472">Membrane</keyword>
<evidence type="ECO:0000256" key="2">
    <source>
        <dbReference type="ARBA" id="ARBA00023266"/>
    </source>
</evidence>
<keyword evidence="3" id="KW-0560">Oxidoreductase</keyword>
<evidence type="ECO:0000256" key="1">
    <source>
        <dbReference type="ARBA" id="ARBA00005606"/>
    </source>
</evidence>
<dbReference type="Proteomes" id="UP000269221">
    <property type="component" value="Unassembled WGS sequence"/>
</dbReference>
<dbReference type="EC" id="1.8.3.4" evidence="3"/>
<accession>A0A3M0LBX9</accession>
<dbReference type="GO" id="GO:0005634">
    <property type="term" value="C:nucleus"/>
    <property type="evidence" value="ECO:0007669"/>
    <property type="project" value="UniProtKB-SubCell"/>
</dbReference>
<dbReference type="PANTHER" id="PTHR23300">
    <property type="entry name" value="METHANETHIOL OXIDASE"/>
    <property type="match status" value="1"/>
</dbReference>
<comment type="caution">
    <text evidence="4">The sequence shown here is derived from an EMBL/GenBank/DDBJ whole genome shotgun (WGS) entry which is preliminary data.</text>
</comment>
<keyword evidence="3" id="KW-0963">Cytoplasm</keyword>
<keyword evidence="3" id="KW-0539">Nucleus</keyword>
<dbReference type="OrthoDB" id="10252446at2759"/>
<keyword evidence="2 3" id="KW-0711">Selenium</keyword>
<comment type="subcellular location">
    <subcellularLocation>
        <location evidence="3">Nucleus</location>
    </subcellularLocation>
    <subcellularLocation>
        <location evidence="3">Cytoplasm</location>
        <location evidence="3">Cytosol</location>
    </subcellularLocation>
    <subcellularLocation>
        <location evidence="3">Membrane</location>
        <topology evidence="3">Peripheral membrane protein</topology>
    </subcellularLocation>
    <text evidence="3">May associate with Golgi membrane. May associate with the membrane of autophagosomes.</text>
</comment>
<dbReference type="InterPro" id="IPR008826">
    <property type="entry name" value="Se-bd"/>
</dbReference>
<dbReference type="SUPFAM" id="SSF63825">
    <property type="entry name" value="YWTD domain"/>
    <property type="match status" value="1"/>
</dbReference>
<gene>
    <name evidence="4" type="ORF">DUI87_00192</name>
</gene>
<evidence type="ECO:0000313" key="5">
    <source>
        <dbReference type="Proteomes" id="UP000269221"/>
    </source>
</evidence>
<reference evidence="4 5" key="1">
    <citation type="submission" date="2018-07" db="EMBL/GenBank/DDBJ databases">
        <title>A high quality draft genome assembly of the barn swallow (H. rustica rustica).</title>
        <authorList>
            <person name="Formenti G."/>
            <person name="Chiara M."/>
            <person name="Poveda L."/>
            <person name="Francoijs K.-J."/>
            <person name="Bonisoli-Alquati A."/>
            <person name="Canova L."/>
            <person name="Gianfranceschi L."/>
            <person name="Horner D.S."/>
            <person name="Saino N."/>
        </authorList>
    </citation>
    <scope>NUCLEOTIDE SEQUENCE [LARGE SCALE GENOMIC DNA]</scope>
    <source>
        <strain evidence="4">Chelidonia</strain>
        <tissue evidence="4">Blood</tissue>
    </source>
</reference>
<dbReference type="GO" id="GO:0015031">
    <property type="term" value="P:protein transport"/>
    <property type="evidence" value="ECO:0007669"/>
    <property type="project" value="UniProtKB-UniRule"/>
</dbReference>
<comment type="function">
    <text evidence="3">Catalyzes the oxidation of methanethiol, an organosulfur compound known to be produced in substantial amounts by gut bacteria. Selenium-binding protein which may be involved in the sensing of reactive xenobiotics in the cytoplasm. May be involved in intra-Golgi protein transport.</text>
</comment>
<name>A0A3M0LBX9_HIRRU</name>
<sequence>MAPREEVAYVTCTYRSTCIEQPDFLATVDLNPRSSTYGQMIEPVDVFWKCNKGYLAVTHALPNGDILIANMGDAAGYGRVLRLGEDSLPLSVRSLHSPDAAEGYVGCALSGAIFRFYRACEATFIADLIISPDDRFMFVCNWLHGDIRQYELRRGCKPRLGGR</sequence>
<keyword evidence="5" id="KW-1185">Reference proteome</keyword>
<dbReference type="Pfam" id="PF05694">
    <property type="entry name" value="SBP56"/>
    <property type="match status" value="2"/>
</dbReference>
<dbReference type="PANTHER" id="PTHR23300:SF0">
    <property type="entry name" value="METHANETHIOL OXIDASE"/>
    <property type="match status" value="1"/>
</dbReference>
<keyword evidence="3" id="KW-0813">Transport</keyword>
<dbReference type="STRING" id="333673.A0A3M0LBX9"/>
<dbReference type="GO" id="GO:0005829">
    <property type="term" value="C:cytosol"/>
    <property type="evidence" value="ECO:0007669"/>
    <property type="project" value="UniProtKB-SubCell"/>
</dbReference>
<comment type="pathway">
    <text evidence="3">Organosulfur degradation.</text>
</comment>
<dbReference type="GO" id="GO:0016020">
    <property type="term" value="C:membrane"/>
    <property type="evidence" value="ECO:0007669"/>
    <property type="project" value="UniProtKB-SubCell"/>
</dbReference>
<dbReference type="GO" id="GO:0008430">
    <property type="term" value="F:selenium binding"/>
    <property type="evidence" value="ECO:0007669"/>
    <property type="project" value="UniProtKB-UniRule"/>
</dbReference>
<comment type="similarity">
    <text evidence="1 3">Belongs to the selenium-binding protein family.</text>
</comment>
<dbReference type="AlphaFoldDB" id="A0A3M0LBX9"/>
<evidence type="ECO:0000256" key="3">
    <source>
        <dbReference type="RuleBase" id="RU369071"/>
    </source>
</evidence>
<protein>
    <recommendedName>
        <fullName evidence="3">Methanethiol oxidase</fullName>
        <shortName evidence="3">MTO</shortName>
        <ecNumber evidence="3">1.8.3.4</ecNumber>
    </recommendedName>
    <alternativeName>
        <fullName evidence="3">Selenium-binding protein 1</fullName>
    </alternativeName>
</protein>
<comment type="catalytic activity">
    <reaction evidence="3">
        <text>methanethiol + O2 + H2O = hydrogen sulfide + formaldehyde + H2O2 + H(+)</text>
        <dbReference type="Rhea" id="RHEA:11812"/>
        <dbReference type="ChEBI" id="CHEBI:15377"/>
        <dbReference type="ChEBI" id="CHEBI:15378"/>
        <dbReference type="ChEBI" id="CHEBI:15379"/>
        <dbReference type="ChEBI" id="CHEBI:16007"/>
        <dbReference type="ChEBI" id="CHEBI:16240"/>
        <dbReference type="ChEBI" id="CHEBI:16842"/>
        <dbReference type="ChEBI" id="CHEBI:29919"/>
        <dbReference type="EC" id="1.8.3.4"/>
    </reaction>
</comment>